<dbReference type="Proteomes" id="UP001182556">
    <property type="component" value="Unassembled WGS sequence"/>
</dbReference>
<keyword evidence="3" id="KW-1185">Reference proteome</keyword>
<dbReference type="PANTHER" id="PTHR46830">
    <property type="entry name" value="TRANSFERASE, PUTATIVE-RELATED"/>
    <property type="match status" value="1"/>
</dbReference>
<reference evidence="2" key="1">
    <citation type="submission" date="2023-02" db="EMBL/GenBank/DDBJ databases">
        <title>Identification and recombinant expression of a fungal hydrolase from Papiliotrema laurentii that hydrolyzes apple cutin and clears colloidal polyester polyurethane.</title>
        <authorList>
            <consortium name="DOE Joint Genome Institute"/>
            <person name="Roman V.A."/>
            <person name="Bojanowski C."/>
            <person name="Crable B.R."/>
            <person name="Wagner D.N."/>
            <person name="Hung C.S."/>
            <person name="Nadeau L.J."/>
            <person name="Schratz L."/>
            <person name="Haridas S."/>
            <person name="Pangilinan J."/>
            <person name="Lipzen A."/>
            <person name="Na H."/>
            <person name="Yan M."/>
            <person name="Ng V."/>
            <person name="Grigoriev I.V."/>
            <person name="Spatafora J.W."/>
            <person name="Barlow D."/>
            <person name="Biffinger J."/>
            <person name="Kelley-Loughnane N."/>
            <person name="Varaljay V.A."/>
            <person name="Crookes-Goodson W.J."/>
        </authorList>
    </citation>
    <scope>NUCLEOTIDE SEQUENCE</scope>
    <source>
        <strain evidence="2">5307AH</strain>
    </source>
</reference>
<organism evidence="2 3">
    <name type="scientific">Papiliotrema laurentii</name>
    <name type="common">Cryptococcus laurentii</name>
    <dbReference type="NCBI Taxonomy" id="5418"/>
    <lineage>
        <taxon>Eukaryota</taxon>
        <taxon>Fungi</taxon>
        <taxon>Dikarya</taxon>
        <taxon>Basidiomycota</taxon>
        <taxon>Agaricomycotina</taxon>
        <taxon>Tremellomycetes</taxon>
        <taxon>Tremellales</taxon>
        <taxon>Rhynchogastremaceae</taxon>
        <taxon>Papiliotrema</taxon>
    </lineage>
</organism>
<dbReference type="EMBL" id="JAODAN010000003">
    <property type="protein sequence ID" value="KAK1925252.1"/>
    <property type="molecule type" value="Genomic_DNA"/>
</dbReference>
<dbReference type="AlphaFoldDB" id="A0AAD9L7A5"/>
<comment type="caution">
    <text evidence="2">The sequence shown here is derived from an EMBL/GenBank/DDBJ whole genome shotgun (WGS) entry which is preliminary data.</text>
</comment>
<proteinExistence type="inferred from homology"/>
<evidence type="ECO:0000256" key="1">
    <source>
        <dbReference type="ARBA" id="ARBA00009003"/>
    </source>
</evidence>
<evidence type="ECO:0008006" key="4">
    <source>
        <dbReference type="Google" id="ProtNLM"/>
    </source>
</evidence>
<sequence length="334" mass="38204">MLRYASGAVTRRRAILAVLFFSALLVVSLTSRSRQKSPFILDPAVWADGGPSPVERGLSFPDSTHHSRRWGQKVPNIVHFVILAGKDGTSQLSYWQYLSIRSALVVQRPEVLYIHHDVVPSGPWWDLLLPDVTLNKVIAPTKIWNKPITLPAHKSDVIRIFALQKLGGIYLDLDVFTIRPLDELMYEPMTMGLEGDRSTSAGLGNAVILAEPGAVFLQRWLESYRDFRGDAYNYNGIRQSWAIAKAHPDEIQVLNGHAFFYPTHTQNDLVFGTDQYDWDAHEGYTYHAWASTTWKWVHDLTPTDVIEKDTSFHRLLRRYMAESDLEVWRRTNET</sequence>
<gene>
    <name evidence="2" type="ORF">DB88DRAFT_508932</name>
</gene>
<name>A0AAD9L7A5_PAPLA</name>
<evidence type="ECO:0000313" key="3">
    <source>
        <dbReference type="Proteomes" id="UP001182556"/>
    </source>
</evidence>
<accession>A0AAD9L7A5</accession>
<protein>
    <recommendedName>
        <fullName evidence="4">Glycosyltransferase family 32 protein</fullName>
    </recommendedName>
</protein>
<dbReference type="PANTHER" id="PTHR46830:SF2">
    <property type="entry name" value="ALPHA-1,4-N-ACETYLGLUCOSAMINYLTRANSFERASE"/>
    <property type="match status" value="1"/>
</dbReference>
<dbReference type="InterPro" id="IPR007577">
    <property type="entry name" value="GlycoTrfase_DXD_sugar-bd_CS"/>
</dbReference>
<dbReference type="InterPro" id="IPR029044">
    <property type="entry name" value="Nucleotide-diphossugar_trans"/>
</dbReference>
<dbReference type="SUPFAM" id="SSF53448">
    <property type="entry name" value="Nucleotide-diphospho-sugar transferases"/>
    <property type="match status" value="1"/>
</dbReference>
<dbReference type="Gene3D" id="3.90.550.20">
    <property type="match status" value="1"/>
</dbReference>
<dbReference type="Pfam" id="PF04488">
    <property type="entry name" value="Gly_transf_sug"/>
    <property type="match status" value="1"/>
</dbReference>
<comment type="similarity">
    <text evidence="1">Belongs to the glycosyltransferase 32 family.</text>
</comment>
<evidence type="ECO:0000313" key="2">
    <source>
        <dbReference type="EMBL" id="KAK1925252.1"/>
    </source>
</evidence>